<evidence type="ECO:0000256" key="5">
    <source>
        <dbReference type="ARBA" id="ARBA00022927"/>
    </source>
</evidence>
<dbReference type="RefSeq" id="WP_329774579.1">
    <property type="nucleotide sequence ID" value="NZ_JAYDYW010000004.1"/>
</dbReference>
<evidence type="ECO:0000256" key="6">
    <source>
        <dbReference type="ARBA" id="ARBA00022989"/>
    </source>
</evidence>
<dbReference type="NCBIfam" id="TIGR01410">
    <property type="entry name" value="tatB"/>
    <property type="match status" value="1"/>
</dbReference>
<evidence type="ECO:0000256" key="4">
    <source>
        <dbReference type="ARBA" id="ARBA00022692"/>
    </source>
</evidence>
<evidence type="ECO:0000256" key="7">
    <source>
        <dbReference type="ARBA" id="ARBA00023010"/>
    </source>
</evidence>
<keyword evidence="4" id="KW-0812">Transmembrane</keyword>
<keyword evidence="5" id="KW-0653">Protein transport</keyword>
<organism evidence="9 10">
    <name type="scientific">Agarivorans aestuarii</name>
    <dbReference type="NCBI Taxonomy" id="1563703"/>
    <lineage>
        <taxon>Bacteria</taxon>
        <taxon>Pseudomonadati</taxon>
        <taxon>Pseudomonadota</taxon>
        <taxon>Gammaproteobacteria</taxon>
        <taxon>Alteromonadales</taxon>
        <taxon>Alteromonadaceae</taxon>
        <taxon>Agarivorans</taxon>
    </lineage>
</organism>
<evidence type="ECO:0000256" key="2">
    <source>
        <dbReference type="ARBA" id="ARBA00022448"/>
    </source>
</evidence>
<evidence type="ECO:0000256" key="3">
    <source>
        <dbReference type="ARBA" id="ARBA00022475"/>
    </source>
</evidence>
<dbReference type="EMBL" id="JAYDYW010000004">
    <property type="protein sequence ID" value="MEE1673238.1"/>
    <property type="molecule type" value="Genomic_DNA"/>
</dbReference>
<dbReference type="InterPro" id="IPR003369">
    <property type="entry name" value="TatA/B/E"/>
</dbReference>
<evidence type="ECO:0000256" key="1">
    <source>
        <dbReference type="ARBA" id="ARBA00004167"/>
    </source>
</evidence>
<reference evidence="10" key="1">
    <citation type="submission" date="2023-07" db="EMBL/GenBank/DDBJ databases">
        <title>Draft genome sequence of Agarivorans aestuarii strain ZMCS4, a CAZymes producing bacteria isolated from the marine brown algae Clodostephus spongiosus.</title>
        <authorList>
            <person name="Lorente B."/>
            <person name="Cabral C."/>
            <person name="Frias J."/>
            <person name="Faria J."/>
            <person name="Toubarro D."/>
        </authorList>
    </citation>
    <scope>NUCLEOTIDE SEQUENCE [LARGE SCALE GENOMIC DNA]</scope>
    <source>
        <strain evidence="10">ZMCS4</strain>
    </source>
</reference>
<keyword evidence="7" id="KW-0811">Translocation</keyword>
<gene>
    <name evidence="9" type="primary">tatB</name>
    <name evidence="9" type="ORF">SNR37_002652</name>
</gene>
<dbReference type="InterPro" id="IPR018448">
    <property type="entry name" value="TatB"/>
</dbReference>
<name>A0ABU7G1M0_9ALTE</name>
<dbReference type="Proteomes" id="UP001310248">
    <property type="component" value="Unassembled WGS sequence"/>
</dbReference>
<dbReference type="PRINTS" id="PR01506">
    <property type="entry name" value="TATBPROTEIN"/>
</dbReference>
<evidence type="ECO:0000313" key="10">
    <source>
        <dbReference type="Proteomes" id="UP001310248"/>
    </source>
</evidence>
<evidence type="ECO:0000256" key="8">
    <source>
        <dbReference type="ARBA" id="ARBA00023136"/>
    </source>
</evidence>
<proteinExistence type="predicted"/>
<protein>
    <submittedName>
        <fullName evidence="9">Sec-independent protein translocase protein TatB</fullName>
    </submittedName>
</protein>
<reference evidence="9 10" key="2">
    <citation type="submission" date="2023-12" db="EMBL/GenBank/DDBJ databases">
        <authorList>
            <consortium name="Cladostephus spongiosus"/>
            <person name="Lorente B."/>
            <person name="Cabral C."/>
            <person name="Frias J."/>
            <person name="Faria J."/>
            <person name="Toubarro D."/>
        </authorList>
    </citation>
    <scope>NUCLEOTIDE SEQUENCE [LARGE SCALE GENOMIC DNA]</scope>
    <source>
        <strain evidence="9 10">ZMCS4</strain>
    </source>
</reference>
<sequence>MFDVGSLELVLIAVLGLIILGPQRLPNALRTGFAWYNKAKTTVGDVSSKIEKELELGDVKETLNQQVKVPTKISSAPLVNKDTSK</sequence>
<dbReference type="Pfam" id="PF02416">
    <property type="entry name" value="TatA_B_E"/>
    <property type="match status" value="1"/>
</dbReference>
<keyword evidence="10" id="KW-1185">Reference proteome</keyword>
<keyword evidence="2" id="KW-0813">Transport</keyword>
<comment type="caution">
    <text evidence="9">The sequence shown here is derived from an EMBL/GenBank/DDBJ whole genome shotgun (WGS) entry which is preliminary data.</text>
</comment>
<accession>A0ABU7G1M0</accession>
<keyword evidence="3" id="KW-1003">Cell membrane</keyword>
<keyword evidence="6" id="KW-1133">Transmembrane helix</keyword>
<comment type="subcellular location">
    <subcellularLocation>
        <location evidence="1">Membrane</location>
        <topology evidence="1">Single-pass membrane protein</topology>
    </subcellularLocation>
</comment>
<evidence type="ECO:0000313" key="9">
    <source>
        <dbReference type="EMBL" id="MEE1673238.1"/>
    </source>
</evidence>
<dbReference type="Gene3D" id="1.20.5.3310">
    <property type="match status" value="1"/>
</dbReference>
<keyword evidence="8" id="KW-0472">Membrane</keyword>